<feature type="transmembrane region" description="Helical" evidence="1">
    <location>
        <begin position="372"/>
        <end position="390"/>
    </location>
</feature>
<dbReference type="AlphaFoldDB" id="A0A1F5Z7Y0"/>
<evidence type="ECO:0000313" key="3">
    <source>
        <dbReference type="Proteomes" id="UP000177354"/>
    </source>
</evidence>
<accession>A0A1F5Z7Y0</accession>
<evidence type="ECO:0000256" key="1">
    <source>
        <dbReference type="SAM" id="Phobius"/>
    </source>
</evidence>
<keyword evidence="1" id="KW-1133">Transmembrane helix</keyword>
<reference evidence="2 3" key="1">
    <citation type="journal article" date="2016" name="Nat. Commun.">
        <title>Thousands of microbial genomes shed light on interconnected biogeochemical processes in an aquifer system.</title>
        <authorList>
            <person name="Anantharaman K."/>
            <person name="Brown C.T."/>
            <person name="Hug L.A."/>
            <person name="Sharon I."/>
            <person name="Castelle C.J."/>
            <person name="Probst A.J."/>
            <person name="Thomas B.C."/>
            <person name="Singh A."/>
            <person name="Wilkins M.J."/>
            <person name="Karaoz U."/>
            <person name="Brodie E.L."/>
            <person name="Williams K.H."/>
            <person name="Hubbard S.S."/>
            <person name="Banfield J.F."/>
        </authorList>
    </citation>
    <scope>NUCLEOTIDE SEQUENCE [LARGE SCALE GENOMIC DNA]</scope>
</reference>
<dbReference type="Proteomes" id="UP000177354">
    <property type="component" value="Unassembled WGS sequence"/>
</dbReference>
<proteinExistence type="predicted"/>
<gene>
    <name evidence="2" type="ORF">A2777_06210</name>
</gene>
<name>A0A1F5Z7Y0_9BACT</name>
<comment type="caution">
    <text evidence="2">The sequence shown here is derived from an EMBL/GenBank/DDBJ whole genome shotgun (WGS) entry which is preliminary data.</text>
</comment>
<keyword evidence="1" id="KW-0812">Transmembrane</keyword>
<dbReference type="EMBL" id="MFJF01000004">
    <property type="protein sequence ID" value="OGG08287.1"/>
    <property type="molecule type" value="Genomic_DNA"/>
</dbReference>
<feature type="transmembrane region" description="Helical" evidence="1">
    <location>
        <begin position="318"/>
        <end position="334"/>
    </location>
</feature>
<feature type="transmembrane region" description="Helical" evidence="1">
    <location>
        <begin position="341"/>
        <end position="360"/>
    </location>
</feature>
<feature type="transmembrane region" description="Helical" evidence="1">
    <location>
        <begin position="135"/>
        <end position="154"/>
    </location>
</feature>
<feature type="transmembrane region" description="Helical" evidence="1">
    <location>
        <begin position="208"/>
        <end position="225"/>
    </location>
</feature>
<organism evidence="2 3">
    <name type="scientific">Candidatus Gottesmanbacteria bacterium RIFCSPHIGHO2_01_FULL_40_15</name>
    <dbReference type="NCBI Taxonomy" id="1798376"/>
    <lineage>
        <taxon>Bacteria</taxon>
        <taxon>Candidatus Gottesmaniibacteriota</taxon>
    </lineage>
</organism>
<evidence type="ECO:0000313" key="2">
    <source>
        <dbReference type="EMBL" id="OGG08287.1"/>
    </source>
</evidence>
<feature type="transmembrane region" description="Helical" evidence="1">
    <location>
        <begin position="78"/>
        <end position="102"/>
    </location>
</feature>
<keyword evidence="1" id="KW-0472">Membrane</keyword>
<feature type="transmembrane region" description="Helical" evidence="1">
    <location>
        <begin position="161"/>
        <end position="188"/>
    </location>
</feature>
<sequence>MNLLRNNFTVNKFAPLIFILLFLLFAFPVSRLNLYLDDVSYIFPSIVGNYQKHFTNYMRDNGFNRPFALFYYYTILKIYIFSPALAHLIPLLFLMISGWLLYKTLMLQGIDGKISLAAGVALMLVPFSVEQYVWFSASVGVVALSVFMLQLYLIMRLPAKFLIYLTVFILQIISSFLYETTLFMPLAIAFLFTSKQKLFSKTSFLKKYIISFTGLILPVTAYIFIKIRSPYTVDPEFEISKAPQLFDFVRNYFAQFFELFWTKGPGQFWKGQAVSGFNLIMSFPLFFSFFTVFLLLLFMEIFRNRKWKKAYFSYNKTLIFWILVLVGSLIPLIWKEYYLPFRTLFLPVLAVIILLGVVFSRFSGTFPSPVKNLFKGVFVLSVIWAASLNFKMIDNFRRQYLWDLKMMEEIRLITEDLGFNSERRTNLLLTNIPHNSVSTFIYGDYIYSLFNQDWTAVGFIDLNSGTIKEVGIELADKNIFSGNYSRSYFESLIPLTVLKYKGDFDCRLSSCFELTYTTL</sequence>
<protein>
    <submittedName>
        <fullName evidence="2">Uncharacterized protein</fullName>
    </submittedName>
</protein>
<feature type="transmembrane region" description="Helical" evidence="1">
    <location>
        <begin position="277"/>
        <end position="298"/>
    </location>
</feature>